<reference evidence="1" key="2">
    <citation type="journal article" date="2015" name="Fish Shellfish Immunol.">
        <title>Early steps in the European eel (Anguilla anguilla)-Vibrio vulnificus interaction in the gills: Role of the RtxA13 toxin.</title>
        <authorList>
            <person name="Callol A."/>
            <person name="Pajuelo D."/>
            <person name="Ebbesson L."/>
            <person name="Teles M."/>
            <person name="MacKenzie S."/>
            <person name="Amaro C."/>
        </authorList>
    </citation>
    <scope>NUCLEOTIDE SEQUENCE</scope>
</reference>
<proteinExistence type="predicted"/>
<evidence type="ECO:0000313" key="1">
    <source>
        <dbReference type="EMBL" id="JAH87108.1"/>
    </source>
</evidence>
<dbReference type="EMBL" id="GBXM01021469">
    <property type="protein sequence ID" value="JAH87108.1"/>
    <property type="molecule type" value="Transcribed_RNA"/>
</dbReference>
<protein>
    <submittedName>
        <fullName evidence="1">Uncharacterized protein</fullName>
    </submittedName>
</protein>
<sequence length="53" mass="6104">MLHVTCTFTFNLRLSIHCCLMWFSTYFAVDFALLSFVTHCDWTGSGNAKILCH</sequence>
<reference evidence="1" key="1">
    <citation type="submission" date="2014-11" db="EMBL/GenBank/DDBJ databases">
        <authorList>
            <person name="Amaro Gonzalez C."/>
        </authorList>
    </citation>
    <scope>NUCLEOTIDE SEQUENCE</scope>
</reference>
<dbReference type="AlphaFoldDB" id="A0A0E9WC96"/>
<organism evidence="1">
    <name type="scientific">Anguilla anguilla</name>
    <name type="common">European freshwater eel</name>
    <name type="synonym">Muraena anguilla</name>
    <dbReference type="NCBI Taxonomy" id="7936"/>
    <lineage>
        <taxon>Eukaryota</taxon>
        <taxon>Metazoa</taxon>
        <taxon>Chordata</taxon>
        <taxon>Craniata</taxon>
        <taxon>Vertebrata</taxon>
        <taxon>Euteleostomi</taxon>
        <taxon>Actinopterygii</taxon>
        <taxon>Neopterygii</taxon>
        <taxon>Teleostei</taxon>
        <taxon>Anguilliformes</taxon>
        <taxon>Anguillidae</taxon>
        <taxon>Anguilla</taxon>
    </lineage>
</organism>
<name>A0A0E9WC96_ANGAN</name>
<accession>A0A0E9WC96</accession>